<sequence length="188" mass="19972">MCTHGLLSLPFSEDRESSTYDLEAPGNHIHCAAQQHAKRLGTELASFDIDSLDQLAPALSAIKKCSAALIDAHGSRGSLCLGSTETLLDPIDLGLRESALEILVVGSCWQEAGRWEHAAPPGCLIISYTGKLLAGASHGLITHVADLDDLRGISAGREGAGAMADWVQARSHHASKRADKWFVARAKP</sequence>
<dbReference type="EMBL" id="KF577590">
    <property type="protein sequence ID" value="AGY35355.1"/>
    <property type="molecule type" value="Genomic_DNA"/>
</dbReference>
<keyword evidence="1" id="KW-0614">Plasmid</keyword>
<accession>U5NZL0</accession>
<dbReference type="RefSeq" id="WP_023164792.1">
    <property type="nucleotide sequence ID" value="NC_022590.1"/>
</dbReference>
<organism evidence="1">
    <name type="scientific">Brevibacterium sp. Ap13</name>
    <dbReference type="NCBI Taxonomy" id="1406197"/>
    <lineage>
        <taxon>Bacteria</taxon>
        <taxon>Bacillati</taxon>
        <taxon>Actinomycetota</taxon>
        <taxon>Actinomycetes</taxon>
        <taxon>Micrococcales</taxon>
        <taxon>Brevibacteriaceae</taxon>
        <taxon>Brevibacterium</taxon>
    </lineage>
</organism>
<gene>
    <name evidence="1" type="ORF">AP13_p00460</name>
</gene>
<geneLocation type="plasmid" evidence="1">
    <name>pAP13</name>
</geneLocation>
<protein>
    <submittedName>
        <fullName evidence="1">Uncharacterized protein</fullName>
    </submittedName>
</protein>
<name>U5NZL0_9MICO</name>
<evidence type="ECO:0000313" key="1">
    <source>
        <dbReference type="EMBL" id="AGY35355.1"/>
    </source>
</evidence>
<dbReference type="AlphaFoldDB" id="U5NZL0"/>
<reference evidence="1" key="1">
    <citation type="journal article" date="2013" name="Genome Announc.">
        <title>Complete Genome Sequence of pAP13, a Large Linear Plasmid of a Brevibacterium Strain Isolated from a Saline Lake at 4,200 Meters above Sea Level in Argentina.</title>
        <authorList>
            <person name="Dib J.R."/>
            <person name="Schuldes J."/>
            <person name="Thurmer A."/>
            <person name="Farias M.E."/>
            <person name="Daniel R."/>
            <person name="Meinhardt F."/>
        </authorList>
    </citation>
    <scope>NUCLEOTIDE SEQUENCE</scope>
    <source>
        <strain evidence="1">Ap13</strain>
        <plasmid evidence="1">pAP13</plasmid>
    </source>
</reference>
<proteinExistence type="predicted"/>